<keyword evidence="2" id="KW-1185">Reference proteome</keyword>
<dbReference type="EMBL" id="JARTOI010000001">
    <property type="protein sequence ID" value="MDK5169015.1"/>
    <property type="molecule type" value="Genomic_DNA"/>
</dbReference>
<reference evidence="1" key="1">
    <citation type="submission" date="2023-01" db="EMBL/GenBank/DDBJ databases">
        <title>Genomic dissection of endemic carbapenem resistance: metallo-beta-lactamase gene dissemination through clonal, plasmid and integron transfer pathways.</title>
        <authorList>
            <person name="Macesic N."/>
        </authorList>
    </citation>
    <scope>NUCLEOTIDE SEQUENCE</scope>
    <source>
        <strain evidence="1">CPO382</strain>
    </source>
</reference>
<gene>
    <name evidence="1" type="ORF">P9921_00730</name>
</gene>
<comment type="caution">
    <text evidence="1">The sequence shown here is derived from an EMBL/GenBank/DDBJ whole genome shotgun (WGS) entry which is preliminary data.</text>
</comment>
<sequence>MNEQLKTLNKKILLINEIMKLDALFDKDAIFSSKHYATKVLQELLTKNTKMLFPFAEKAVMEVATFCRDFFFNKEVAIKRKVHNDRLISIYIQEPKSGHVCPLNPQAFVKMMDKIKV</sequence>
<organism evidence="1 2">
    <name type="scientific">Serratia nevei</name>
    <dbReference type="NCBI Taxonomy" id="2703794"/>
    <lineage>
        <taxon>Bacteria</taxon>
        <taxon>Pseudomonadati</taxon>
        <taxon>Pseudomonadota</taxon>
        <taxon>Gammaproteobacteria</taxon>
        <taxon>Enterobacterales</taxon>
        <taxon>Yersiniaceae</taxon>
        <taxon>Serratia</taxon>
    </lineage>
</organism>
<evidence type="ECO:0000313" key="1">
    <source>
        <dbReference type="EMBL" id="MDK5169015.1"/>
    </source>
</evidence>
<dbReference type="Proteomes" id="UP001174748">
    <property type="component" value="Unassembled WGS sequence"/>
</dbReference>
<accession>A0ABT7G5T5</accession>
<dbReference type="RefSeq" id="WP_285097909.1">
    <property type="nucleotide sequence ID" value="NZ_JARTOI010000001.1"/>
</dbReference>
<protein>
    <submittedName>
        <fullName evidence="1">Uncharacterized protein</fullName>
    </submittedName>
</protein>
<proteinExistence type="predicted"/>
<name>A0ABT7G5T5_9GAMM</name>
<evidence type="ECO:0000313" key="2">
    <source>
        <dbReference type="Proteomes" id="UP001174748"/>
    </source>
</evidence>